<protein>
    <recommendedName>
        <fullName evidence="8">Kinesin light chain</fullName>
    </recommendedName>
</protein>
<feature type="compositionally biased region" description="Low complexity" evidence="5">
    <location>
        <begin position="91"/>
        <end position="107"/>
    </location>
</feature>
<evidence type="ECO:0000313" key="6">
    <source>
        <dbReference type="EMBL" id="CAF4107266.1"/>
    </source>
</evidence>
<dbReference type="SMART" id="SM00028">
    <property type="entry name" value="TPR"/>
    <property type="match status" value="1"/>
</dbReference>
<dbReference type="InterPro" id="IPR011990">
    <property type="entry name" value="TPR-like_helical_dom_sf"/>
</dbReference>
<dbReference type="InterPro" id="IPR006804">
    <property type="entry name" value="BCL7"/>
</dbReference>
<dbReference type="Gene3D" id="1.25.40.10">
    <property type="entry name" value="Tetratricopeptide repeat domain"/>
    <property type="match status" value="1"/>
</dbReference>
<dbReference type="SUPFAM" id="SSF48452">
    <property type="entry name" value="TPR-like"/>
    <property type="match status" value="1"/>
</dbReference>
<comment type="caution">
    <text evidence="6">The sequence shown here is derived from an EMBL/GenBank/DDBJ whole genome shotgun (WGS) entry which is preliminary data.</text>
</comment>
<dbReference type="PROSITE" id="PS50005">
    <property type="entry name" value="TPR"/>
    <property type="match status" value="1"/>
</dbReference>
<evidence type="ECO:0000256" key="5">
    <source>
        <dbReference type="SAM" id="MobiDB-lite"/>
    </source>
</evidence>
<evidence type="ECO:0000313" key="7">
    <source>
        <dbReference type="Proteomes" id="UP000663844"/>
    </source>
</evidence>
<organism evidence="6 7">
    <name type="scientific">Adineta steineri</name>
    <dbReference type="NCBI Taxonomy" id="433720"/>
    <lineage>
        <taxon>Eukaryota</taxon>
        <taxon>Metazoa</taxon>
        <taxon>Spiralia</taxon>
        <taxon>Gnathifera</taxon>
        <taxon>Rotifera</taxon>
        <taxon>Eurotatoria</taxon>
        <taxon>Bdelloidea</taxon>
        <taxon>Adinetida</taxon>
        <taxon>Adinetidae</taxon>
        <taxon>Adineta</taxon>
    </lineage>
</organism>
<keyword evidence="2" id="KW-0677">Repeat</keyword>
<keyword evidence="3 4" id="KW-0802">TPR repeat</keyword>
<dbReference type="PROSITE" id="PS50293">
    <property type="entry name" value="TPR_REGION"/>
    <property type="match status" value="1"/>
</dbReference>
<evidence type="ECO:0000256" key="3">
    <source>
        <dbReference type="ARBA" id="ARBA00022803"/>
    </source>
</evidence>
<evidence type="ECO:0000256" key="2">
    <source>
        <dbReference type="ARBA" id="ARBA00022737"/>
    </source>
</evidence>
<feature type="region of interest" description="Disordered" evidence="5">
    <location>
        <begin position="88"/>
        <end position="109"/>
    </location>
</feature>
<gene>
    <name evidence="6" type="ORF">OXD698_LOCUS35746</name>
</gene>
<dbReference type="Pfam" id="PF04714">
    <property type="entry name" value="BCL_N"/>
    <property type="match status" value="1"/>
</dbReference>
<dbReference type="InterPro" id="IPR019734">
    <property type="entry name" value="TPR_rpt"/>
</dbReference>
<dbReference type="Pfam" id="PF13424">
    <property type="entry name" value="TPR_12"/>
    <property type="match status" value="1"/>
</dbReference>
<feature type="region of interest" description="Disordered" evidence="5">
    <location>
        <begin position="176"/>
        <end position="209"/>
    </location>
</feature>
<name>A0A819VE03_9BILA</name>
<accession>A0A819VE03</accession>
<proteinExistence type="inferred from homology"/>
<sequence>MGDYSKALLSHKKACEIRHKTLHSNHPDLATSYNNIGLVYNQMREYSKALSFYKKAYEIFSITLPSNHPSLATLYSNIDLMIAPRLRSEARGGPSSSGSSTRYNSTGGVYGGRIHHSNDPDLKRALQHSYTSQNARKWEKRWVTIHETSMRVHKWMPVPVSTSQLVTNKTTILTTNNKNQQPKQEPISVSTQDTQMILDEESISQSSQN</sequence>
<evidence type="ECO:0008006" key="8">
    <source>
        <dbReference type="Google" id="ProtNLM"/>
    </source>
</evidence>
<dbReference type="PANTHER" id="PTHR45641">
    <property type="entry name" value="TETRATRICOPEPTIDE REPEAT PROTEIN (AFU_ORTHOLOGUE AFUA_6G03870)"/>
    <property type="match status" value="1"/>
</dbReference>
<evidence type="ECO:0000256" key="4">
    <source>
        <dbReference type="PROSITE-ProRule" id="PRU00339"/>
    </source>
</evidence>
<dbReference type="AlphaFoldDB" id="A0A819VE03"/>
<evidence type="ECO:0000256" key="1">
    <source>
        <dbReference type="ARBA" id="ARBA00010326"/>
    </source>
</evidence>
<dbReference type="EMBL" id="CAJOAZ010005632">
    <property type="protein sequence ID" value="CAF4107266.1"/>
    <property type="molecule type" value="Genomic_DNA"/>
</dbReference>
<comment type="similarity">
    <text evidence="1">Belongs to the BCL7 family.</text>
</comment>
<dbReference type="PANTHER" id="PTHR45641:SF1">
    <property type="entry name" value="AAA+ ATPASE DOMAIN-CONTAINING PROTEIN"/>
    <property type="match status" value="1"/>
</dbReference>
<reference evidence="6" key="1">
    <citation type="submission" date="2021-02" db="EMBL/GenBank/DDBJ databases">
        <authorList>
            <person name="Nowell W R."/>
        </authorList>
    </citation>
    <scope>NUCLEOTIDE SEQUENCE</scope>
</reference>
<feature type="repeat" description="TPR" evidence="4">
    <location>
        <begin position="30"/>
        <end position="63"/>
    </location>
</feature>
<dbReference type="Proteomes" id="UP000663844">
    <property type="component" value="Unassembled WGS sequence"/>
</dbReference>
<feature type="compositionally biased region" description="Polar residues" evidence="5">
    <location>
        <begin position="180"/>
        <end position="195"/>
    </location>
</feature>